<dbReference type="EMBL" id="BRXW01000458">
    <property type="protein sequence ID" value="GMH56847.1"/>
    <property type="molecule type" value="Genomic_DNA"/>
</dbReference>
<dbReference type="SUPFAM" id="SSF47473">
    <property type="entry name" value="EF-hand"/>
    <property type="match status" value="1"/>
</dbReference>
<sequence>MGCCTSQYSRLSEEISLADRILPQIPSTTSKIRDLTASEKNQLQRLFEDFDRDNKGHITLEDFRVGLLTYGKSPSKRSLERIIKQAHLSSAPKDAVDSKGFMLAICSRRSLIWEFLYTEFDTIEELEKESMKKNKGWRFGV</sequence>
<evidence type="ECO:0000313" key="3">
    <source>
        <dbReference type="Proteomes" id="UP001165122"/>
    </source>
</evidence>
<protein>
    <recommendedName>
        <fullName evidence="1">EF-hand domain-containing protein</fullName>
    </recommendedName>
</protein>
<gene>
    <name evidence="2" type="ORF">TrLO_g11282</name>
</gene>
<dbReference type="PROSITE" id="PS50222">
    <property type="entry name" value="EF_HAND_2"/>
    <property type="match status" value="1"/>
</dbReference>
<dbReference type="InterPro" id="IPR002048">
    <property type="entry name" value="EF_hand_dom"/>
</dbReference>
<dbReference type="OrthoDB" id="26525at2759"/>
<name>A0A9W6ZM00_9STRA</name>
<organism evidence="2 3">
    <name type="scientific">Triparma laevis f. longispina</name>
    <dbReference type="NCBI Taxonomy" id="1714387"/>
    <lineage>
        <taxon>Eukaryota</taxon>
        <taxon>Sar</taxon>
        <taxon>Stramenopiles</taxon>
        <taxon>Ochrophyta</taxon>
        <taxon>Bolidophyceae</taxon>
        <taxon>Parmales</taxon>
        <taxon>Triparmaceae</taxon>
        <taxon>Triparma</taxon>
    </lineage>
</organism>
<dbReference type="AlphaFoldDB" id="A0A9W6ZM00"/>
<evidence type="ECO:0000259" key="1">
    <source>
        <dbReference type="PROSITE" id="PS50222"/>
    </source>
</evidence>
<dbReference type="Pfam" id="PF13405">
    <property type="entry name" value="EF-hand_6"/>
    <property type="match status" value="1"/>
</dbReference>
<evidence type="ECO:0000313" key="2">
    <source>
        <dbReference type="EMBL" id="GMH56847.1"/>
    </source>
</evidence>
<dbReference type="Gene3D" id="1.10.238.10">
    <property type="entry name" value="EF-hand"/>
    <property type="match status" value="1"/>
</dbReference>
<comment type="caution">
    <text evidence="2">The sequence shown here is derived from an EMBL/GenBank/DDBJ whole genome shotgun (WGS) entry which is preliminary data.</text>
</comment>
<feature type="domain" description="EF-hand" evidence="1">
    <location>
        <begin position="38"/>
        <end position="73"/>
    </location>
</feature>
<dbReference type="GO" id="GO:0005509">
    <property type="term" value="F:calcium ion binding"/>
    <property type="evidence" value="ECO:0007669"/>
    <property type="project" value="InterPro"/>
</dbReference>
<dbReference type="InterPro" id="IPR011992">
    <property type="entry name" value="EF-hand-dom_pair"/>
</dbReference>
<dbReference type="Proteomes" id="UP001165122">
    <property type="component" value="Unassembled WGS sequence"/>
</dbReference>
<proteinExistence type="predicted"/>
<reference evidence="3" key="1">
    <citation type="journal article" date="2023" name="Commun. Biol.">
        <title>Genome analysis of Parmales, the sister group of diatoms, reveals the evolutionary specialization of diatoms from phago-mixotrophs to photoautotrophs.</title>
        <authorList>
            <person name="Ban H."/>
            <person name="Sato S."/>
            <person name="Yoshikawa S."/>
            <person name="Yamada K."/>
            <person name="Nakamura Y."/>
            <person name="Ichinomiya M."/>
            <person name="Sato N."/>
            <person name="Blanc-Mathieu R."/>
            <person name="Endo H."/>
            <person name="Kuwata A."/>
            <person name="Ogata H."/>
        </authorList>
    </citation>
    <scope>NUCLEOTIDE SEQUENCE [LARGE SCALE GENOMIC DNA]</scope>
    <source>
        <strain evidence="3">NIES 3700</strain>
    </source>
</reference>
<keyword evidence="3" id="KW-1185">Reference proteome</keyword>
<accession>A0A9W6ZM00</accession>